<protein>
    <submittedName>
        <fullName evidence="1">Uncharacterized protein</fullName>
    </submittedName>
</protein>
<gene>
    <name evidence="1" type="ORF">NM688_g7113</name>
</gene>
<dbReference type="EMBL" id="JANHOG010001596">
    <property type="protein sequence ID" value="KAJ3534580.1"/>
    <property type="molecule type" value="Genomic_DNA"/>
</dbReference>
<reference evidence="1" key="1">
    <citation type="submission" date="2022-07" db="EMBL/GenBank/DDBJ databases">
        <title>Genome Sequence of Phlebia brevispora.</title>
        <authorList>
            <person name="Buettner E."/>
        </authorList>
    </citation>
    <scope>NUCLEOTIDE SEQUENCE</scope>
    <source>
        <strain evidence="1">MPL23</strain>
    </source>
</reference>
<accession>A0ACC1S978</accession>
<name>A0ACC1S978_9APHY</name>
<comment type="caution">
    <text evidence="1">The sequence shown here is derived from an EMBL/GenBank/DDBJ whole genome shotgun (WGS) entry which is preliminary data.</text>
</comment>
<evidence type="ECO:0000313" key="2">
    <source>
        <dbReference type="Proteomes" id="UP001148662"/>
    </source>
</evidence>
<proteinExistence type="predicted"/>
<keyword evidence="2" id="KW-1185">Reference proteome</keyword>
<evidence type="ECO:0000313" key="1">
    <source>
        <dbReference type="EMBL" id="KAJ3534580.1"/>
    </source>
</evidence>
<sequence length="152" mass="16521">MLQKLGAKLMQSVGQRCTHIVYKNGLMSTLSKYRLLQEPKPLVVGIAWVVECAEQAKHADETKFLVNLDGVNVAGSNKRRRSMLPKHLTDLGPDPRAIVSPAQAGGSSNDNSLEMKSPSSDDAAANSSADSDLPPLERARRRHSSLFAAWGR</sequence>
<organism evidence="1 2">
    <name type="scientific">Phlebia brevispora</name>
    <dbReference type="NCBI Taxonomy" id="194682"/>
    <lineage>
        <taxon>Eukaryota</taxon>
        <taxon>Fungi</taxon>
        <taxon>Dikarya</taxon>
        <taxon>Basidiomycota</taxon>
        <taxon>Agaricomycotina</taxon>
        <taxon>Agaricomycetes</taxon>
        <taxon>Polyporales</taxon>
        <taxon>Meruliaceae</taxon>
        <taxon>Phlebia</taxon>
    </lineage>
</organism>
<dbReference type="Proteomes" id="UP001148662">
    <property type="component" value="Unassembled WGS sequence"/>
</dbReference>